<organism evidence="2 3">
    <name type="scientific">Lophium mytilinum</name>
    <dbReference type="NCBI Taxonomy" id="390894"/>
    <lineage>
        <taxon>Eukaryota</taxon>
        <taxon>Fungi</taxon>
        <taxon>Dikarya</taxon>
        <taxon>Ascomycota</taxon>
        <taxon>Pezizomycotina</taxon>
        <taxon>Dothideomycetes</taxon>
        <taxon>Pleosporomycetidae</taxon>
        <taxon>Mytilinidiales</taxon>
        <taxon>Mytilinidiaceae</taxon>
        <taxon>Lophium</taxon>
    </lineage>
</organism>
<proteinExistence type="predicted"/>
<feature type="region of interest" description="Disordered" evidence="1">
    <location>
        <begin position="82"/>
        <end position="106"/>
    </location>
</feature>
<name>A0A6A6R5Z4_9PEZI</name>
<accession>A0A6A6R5Z4</accession>
<evidence type="ECO:0000256" key="1">
    <source>
        <dbReference type="SAM" id="MobiDB-lite"/>
    </source>
</evidence>
<dbReference type="Proteomes" id="UP000799750">
    <property type="component" value="Unassembled WGS sequence"/>
</dbReference>
<evidence type="ECO:0000313" key="2">
    <source>
        <dbReference type="EMBL" id="KAF2499330.1"/>
    </source>
</evidence>
<protein>
    <submittedName>
        <fullName evidence="2">Uncharacterized protein</fullName>
    </submittedName>
</protein>
<feature type="compositionally biased region" description="Basic residues" evidence="1">
    <location>
        <begin position="136"/>
        <end position="145"/>
    </location>
</feature>
<sequence>MQTWMGRLAASRWPWAAAGTTPTIGPRYVMGPSSQPAQPIRPDTSPTALRLPPAKGVILRLNEDLFPHAPPTGSRRLAHMALSRNGPTTGSPGATACPGQAPPHRRRSREAFVVLHAAQQRNGNITVGLSSASRSSHPRVARRRSSQASILRQAAPCWKCPPS</sequence>
<feature type="region of interest" description="Disordered" evidence="1">
    <location>
        <begin position="128"/>
        <end position="148"/>
    </location>
</feature>
<dbReference type="AlphaFoldDB" id="A0A6A6R5Z4"/>
<reference evidence="2" key="1">
    <citation type="journal article" date="2020" name="Stud. Mycol.">
        <title>101 Dothideomycetes genomes: a test case for predicting lifestyles and emergence of pathogens.</title>
        <authorList>
            <person name="Haridas S."/>
            <person name="Albert R."/>
            <person name="Binder M."/>
            <person name="Bloem J."/>
            <person name="Labutti K."/>
            <person name="Salamov A."/>
            <person name="Andreopoulos B."/>
            <person name="Baker S."/>
            <person name="Barry K."/>
            <person name="Bills G."/>
            <person name="Bluhm B."/>
            <person name="Cannon C."/>
            <person name="Castanera R."/>
            <person name="Culley D."/>
            <person name="Daum C."/>
            <person name="Ezra D."/>
            <person name="Gonzalez J."/>
            <person name="Henrissat B."/>
            <person name="Kuo A."/>
            <person name="Liang C."/>
            <person name="Lipzen A."/>
            <person name="Lutzoni F."/>
            <person name="Magnuson J."/>
            <person name="Mondo S."/>
            <person name="Nolan M."/>
            <person name="Ohm R."/>
            <person name="Pangilinan J."/>
            <person name="Park H.-J."/>
            <person name="Ramirez L."/>
            <person name="Alfaro M."/>
            <person name="Sun H."/>
            <person name="Tritt A."/>
            <person name="Yoshinaga Y."/>
            <person name="Zwiers L.-H."/>
            <person name="Turgeon B."/>
            <person name="Goodwin S."/>
            <person name="Spatafora J."/>
            <person name="Crous P."/>
            <person name="Grigoriev I."/>
        </authorList>
    </citation>
    <scope>NUCLEOTIDE SEQUENCE</scope>
    <source>
        <strain evidence="2">CBS 269.34</strain>
    </source>
</reference>
<keyword evidence="3" id="KW-1185">Reference proteome</keyword>
<gene>
    <name evidence="2" type="ORF">BU16DRAFT_535697</name>
</gene>
<evidence type="ECO:0000313" key="3">
    <source>
        <dbReference type="Proteomes" id="UP000799750"/>
    </source>
</evidence>
<dbReference type="EMBL" id="MU004184">
    <property type="protein sequence ID" value="KAF2499330.1"/>
    <property type="molecule type" value="Genomic_DNA"/>
</dbReference>